<dbReference type="PROSITE" id="PS51352">
    <property type="entry name" value="THIOREDOXIN_2"/>
    <property type="match status" value="1"/>
</dbReference>
<dbReference type="GO" id="GO:0030313">
    <property type="term" value="C:cell envelope"/>
    <property type="evidence" value="ECO:0007669"/>
    <property type="project" value="UniProtKB-SubCell"/>
</dbReference>
<keyword evidence="3" id="KW-0676">Redox-active center</keyword>
<dbReference type="Gene3D" id="3.40.30.10">
    <property type="entry name" value="Glutaredoxin"/>
    <property type="match status" value="1"/>
</dbReference>
<reference evidence="6 7" key="2">
    <citation type="submission" date="2018-04" db="EMBL/GenBank/DDBJ databases">
        <title>Thauera lacus sp. nov., isolated from an saline lake in Inner Mongolia, China.</title>
        <authorList>
            <person name="Liang Q.-Y."/>
        </authorList>
    </citation>
    <scope>NUCLEOTIDE SEQUENCE [LARGE SCALE GENOMIC DNA]</scope>
    <source>
        <strain evidence="6 7">D20</strain>
    </source>
</reference>
<dbReference type="GO" id="GO:0017004">
    <property type="term" value="P:cytochrome complex assembly"/>
    <property type="evidence" value="ECO:0007669"/>
    <property type="project" value="UniProtKB-KW"/>
</dbReference>
<dbReference type="OrthoDB" id="9811352at2"/>
<keyword evidence="2" id="KW-0201">Cytochrome c-type biogenesis</keyword>
<dbReference type="PANTHER" id="PTHR42852:SF13">
    <property type="entry name" value="PROTEIN DIPZ"/>
    <property type="match status" value="1"/>
</dbReference>
<evidence type="ECO:0000256" key="2">
    <source>
        <dbReference type="ARBA" id="ARBA00022748"/>
    </source>
</evidence>
<dbReference type="RefSeq" id="WP_107494151.1">
    <property type="nucleotide sequence ID" value="NZ_PZKC01000011.1"/>
</dbReference>
<dbReference type="PROSITE" id="PS00194">
    <property type="entry name" value="THIOREDOXIN_1"/>
    <property type="match status" value="1"/>
</dbReference>
<sequence>MKQAAQLALVTVVAATAAAAGYWSRDTPAPAAEMSAPAVAPEAGASLMALTLPDLDGTPQALAQWQDKVLVVNFWATWCPPCRKEIPDFAAVSQRMSDAAVQFVGLSIDRADAVAAFQAQHAVPYPLLIGDTATLQLAASFGNAAQALPFTVILAPGGKIAYIKLGTLKADELEGRIRALLPVQAS</sequence>
<organism evidence="6 7">
    <name type="scientific">Pseudothauera lacus</name>
    <dbReference type="NCBI Taxonomy" id="2136175"/>
    <lineage>
        <taxon>Bacteria</taxon>
        <taxon>Pseudomonadati</taxon>
        <taxon>Pseudomonadota</taxon>
        <taxon>Betaproteobacteria</taxon>
        <taxon>Rhodocyclales</taxon>
        <taxon>Zoogloeaceae</taxon>
        <taxon>Pseudothauera</taxon>
    </lineage>
</organism>
<dbReference type="InterPro" id="IPR017937">
    <property type="entry name" value="Thioredoxin_CS"/>
</dbReference>
<gene>
    <name evidence="6" type="ORF">C8261_12965</name>
</gene>
<dbReference type="InterPro" id="IPR050553">
    <property type="entry name" value="Thioredoxin_ResA/DsbE_sf"/>
</dbReference>
<dbReference type="InterPro" id="IPR013766">
    <property type="entry name" value="Thioredoxin_domain"/>
</dbReference>
<comment type="subcellular location">
    <subcellularLocation>
        <location evidence="1">Cell envelope</location>
    </subcellularLocation>
</comment>
<evidence type="ECO:0000256" key="3">
    <source>
        <dbReference type="ARBA" id="ARBA00023284"/>
    </source>
</evidence>
<dbReference type="InterPro" id="IPR036249">
    <property type="entry name" value="Thioredoxin-like_sf"/>
</dbReference>
<dbReference type="Pfam" id="PF08534">
    <property type="entry name" value="Redoxin"/>
    <property type="match status" value="1"/>
</dbReference>
<dbReference type="GO" id="GO:0015036">
    <property type="term" value="F:disulfide oxidoreductase activity"/>
    <property type="evidence" value="ECO:0007669"/>
    <property type="project" value="UniProtKB-ARBA"/>
</dbReference>
<feature type="signal peptide" evidence="4">
    <location>
        <begin position="1"/>
        <end position="19"/>
    </location>
</feature>
<accession>A0A2T4ICY5</accession>
<feature type="domain" description="Thioredoxin" evidence="5">
    <location>
        <begin position="41"/>
        <end position="182"/>
    </location>
</feature>
<protein>
    <submittedName>
        <fullName evidence="6">TlpA family protein disulfide reductase</fullName>
    </submittedName>
</protein>
<reference evidence="6 7" key="1">
    <citation type="submission" date="2018-03" db="EMBL/GenBank/DDBJ databases">
        <authorList>
            <person name="Keele B.F."/>
        </authorList>
    </citation>
    <scope>NUCLEOTIDE SEQUENCE [LARGE SCALE GENOMIC DNA]</scope>
    <source>
        <strain evidence="6 7">D20</strain>
    </source>
</reference>
<dbReference type="PANTHER" id="PTHR42852">
    <property type="entry name" value="THIOL:DISULFIDE INTERCHANGE PROTEIN DSBE"/>
    <property type="match status" value="1"/>
</dbReference>
<evidence type="ECO:0000256" key="4">
    <source>
        <dbReference type="SAM" id="SignalP"/>
    </source>
</evidence>
<proteinExistence type="predicted"/>
<dbReference type="SUPFAM" id="SSF52833">
    <property type="entry name" value="Thioredoxin-like"/>
    <property type="match status" value="1"/>
</dbReference>
<keyword evidence="7" id="KW-1185">Reference proteome</keyword>
<evidence type="ECO:0000256" key="1">
    <source>
        <dbReference type="ARBA" id="ARBA00004196"/>
    </source>
</evidence>
<dbReference type="AlphaFoldDB" id="A0A2T4ICY5"/>
<dbReference type="Proteomes" id="UP000241193">
    <property type="component" value="Unassembled WGS sequence"/>
</dbReference>
<dbReference type="InterPro" id="IPR013740">
    <property type="entry name" value="Redoxin"/>
</dbReference>
<keyword evidence="4" id="KW-0732">Signal</keyword>
<evidence type="ECO:0000313" key="7">
    <source>
        <dbReference type="Proteomes" id="UP000241193"/>
    </source>
</evidence>
<dbReference type="CDD" id="cd02966">
    <property type="entry name" value="TlpA_like_family"/>
    <property type="match status" value="1"/>
</dbReference>
<dbReference type="EMBL" id="PZKC01000011">
    <property type="protein sequence ID" value="PTD95631.1"/>
    <property type="molecule type" value="Genomic_DNA"/>
</dbReference>
<evidence type="ECO:0000259" key="5">
    <source>
        <dbReference type="PROSITE" id="PS51352"/>
    </source>
</evidence>
<name>A0A2T4ICY5_9RHOO</name>
<evidence type="ECO:0000313" key="6">
    <source>
        <dbReference type="EMBL" id="PTD95631.1"/>
    </source>
</evidence>
<comment type="caution">
    <text evidence="6">The sequence shown here is derived from an EMBL/GenBank/DDBJ whole genome shotgun (WGS) entry which is preliminary data.</text>
</comment>
<feature type="chain" id="PRO_5015722670" evidence="4">
    <location>
        <begin position="20"/>
        <end position="186"/>
    </location>
</feature>